<evidence type="ECO:0008006" key="5">
    <source>
        <dbReference type="Google" id="ProtNLM"/>
    </source>
</evidence>
<evidence type="ECO:0000313" key="4">
    <source>
        <dbReference type="Proteomes" id="UP000030762"/>
    </source>
</evidence>
<keyword evidence="1" id="KW-0472">Membrane</keyword>
<accession>T0QRY9</accession>
<evidence type="ECO:0000256" key="2">
    <source>
        <dbReference type="SAM" id="SignalP"/>
    </source>
</evidence>
<feature type="transmembrane region" description="Helical" evidence="1">
    <location>
        <begin position="86"/>
        <end position="108"/>
    </location>
</feature>
<dbReference type="Pfam" id="PF05439">
    <property type="entry name" value="JTB"/>
    <property type="match status" value="1"/>
</dbReference>
<dbReference type="EMBL" id="JH767146">
    <property type="protein sequence ID" value="EQC36760.1"/>
    <property type="molecule type" value="Genomic_DNA"/>
</dbReference>
<keyword evidence="4" id="KW-1185">Reference proteome</keyword>
<keyword evidence="1" id="KW-1133">Transmembrane helix</keyword>
<dbReference type="OrthoDB" id="164912at2759"/>
<dbReference type="InParanoid" id="T0QRY9"/>
<sequence length="133" mass="14469">MMKATALLAALVFAVLALCASADPKLRSKLGDQCHAVGDCLPCAKSEANENWCRGTGYKQELLCKSETTNTTVYERCIPPAANQDFTVVVTFEAAMCGLLALASVLLAKEKKKHMSSFDLRKDPRQPSKPFQT</sequence>
<evidence type="ECO:0000256" key="1">
    <source>
        <dbReference type="SAM" id="Phobius"/>
    </source>
</evidence>
<evidence type="ECO:0000313" key="3">
    <source>
        <dbReference type="EMBL" id="EQC36760.1"/>
    </source>
</evidence>
<keyword evidence="2" id="KW-0732">Signal</keyword>
<gene>
    <name evidence="3" type="ORF">SDRG_05596</name>
</gene>
<protein>
    <recommendedName>
        <fullName evidence="5">PSI domain-containing protein</fullName>
    </recommendedName>
</protein>
<feature type="signal peptide" evidence="2">
    <location>
        <begin position="1"/>
        <end position="22"/>
    </location>
</feature>
<dbReference type="InterPro" id="IPR008657">
    <property type="entry name" value="JTB"/>
</dbReference>
<feature type="chain" id="PRO_5004583534" description="PSI domain-containing protein" evidence="2">
    <location>
        <begin position="23"/>
        <end position="133"/>
    </location>
</feature>
<name>T0QRY9_SAPDV</name>
<dbReference type="Proteomes" id="UP000030762">
    <property type="component" value="Unassembled WGS sequence"/>
</dbReference>
<dbReference type="GeneID" id="19946323"/>
<dbReference type="GO" id="GO:0016020">
    <property type="term" value="C:membrane"/>
    <property type="evidence" value="ECO:0007669"/>
    <property type="project" value="InterPro"/>
</dbReference>
<dbReference type="OMA" id="EANENWC"/>
<dbReference type="VEuPathDB" id="FungiDB:SDRG_05596"/>
<reference evidence="3 4" key="1">
    <citation type="submission" date="2012-04" db="EMBL/GenBank/DDBJ databases">
        <title>The Genome Sequence of Saprolegnia declina VS20.</title>
        <authorList>
            <consortium name="The Broad Institute Genome Sequencing Platform"/>
            <person name="Russ C."/>
            <person name="Nusbaum C."/>
            <person name="Tyler B."/>
            <person name="van West P."/>
            <person name="Dieguez-Uribeondo J."/>
            <person name="de Bruijn I."/>
            <person name="Tripathy S."/>
            <person name="Jiang R."/>
            <person name="Young S.K."/>
            <person name="Zeng Q."/>
            <person name="Gargeya S."/>
            <person name="Fitzgerald M."/>
            <person name="Haas B."/>
            <person name="Abouelleil A."/>
            <person name="Alvarado L."/>
            <person name="Arachchi H.M."/>
            <person name="Berlin A."/>
            <person name="Chapman S.B."/>
            <person name="Goldberg J."/>
            <person name="Griggs A."/>
            <person name="Gujja S."/>
            <person name="Hansen M."/>
            <person name="Howarth C."/>
            <person name="Imamovic A."/>
            <person name="Larimer J."/>
            <person name="McCowen C."/>
            <person name="Montmayeur A."/>
            <person name="Murphy C."/>
            <person name="Neiman D."/>
            <person name="Pearson M."/>
            <person name="Priest M."/>
            <person name="Roberts A."/>
            <person name="Saif S."/>
            <person name="Shea T."/>
            <person name="Sisk P."/>
            <person name="Sykes S."/>
            <person name="Wortman J."/>
            <person name="Nusbaum C."/>
            <person name="Birren B."/>
        </authorList>
    </citation>
    <scope>NUCLEOTIDE SEQUENCE [LARGE SCALE GENOMIC DNA]</scope>
    <source>
        <strain evidence="3 4">VS20</strain>
    </source>
</reference>
<proteinExistence type="predicted"/>
<organism evidence="3 4">
    <name type="scientific">Saprolegnia diclina (strain VS20)</name>
    <dbReference type="NCBI Taxonomy" id="1156394"/>
    <lineage>
        <taxon>Eukaryota</taxon>
        <taxon>Sar</taxon>
        <taxon>Stramenopiles</taxon>
        <taxon>Oomycota</taxon>
        <taxon>Saprolegniomycetes</taxon>
        <taxon>Saprolegniales</taxon>
        <taxon>Saprolegniaceae</taxon>
        <taxon>Saprolegnia</taxon>
    </lineage>
</organism>
<dbReference type="AlphaFoldDB" id="T0QRY9"/>
<keyword evidence="1" id="KW-0812">Transmembrane</keyword>
<dbReference type="RefSeq" id="XP_008609541.1">
    <property type="nucleotide sequence ID" value="XM_008611319.1"/>
</dbReference>